<dbReference type="GO" id="GO:0071949">
    <property type="term" value="F:FAD binding"/>
    <property type="evidence" value="ECO:0007669"/>
    <property type="project" value="InterPro"/>
</dbReference>
<dbReference type="SUPFAM" id="SSF51905">
    <property type="entry name" value="FAD/NAD(P)-binding domain"/>
    <property type="match status" value="1"/>
</dbReference>
<dbReference type="AlphaFoldDB" id="A0A9P5Z9N1"/>
<accession>A0A9P5Z9N1</accession>
<dbReference type="InterPro" id="IPR051104">
    <property type="entry name" value="FAD_monoxygenase"/>
</dbReference>
<keyword evidence="1" id="KW-0285">Flavoprotein</keyword>
<dbReference type="Proteomes" id="UP000807469">
    <property type="component" value="Unassembled WGS sequence"/>
</dbReference>
<dbReference type="GO" id="GO:0044550">
    <property type="term" value="P:secondary metabolite biosynthetic process"/>
    <property type="evidence" value="ECO:0007669"/>
    <property type="project" value="TreeGrafter"/>
</dbReference>
<dbReference type="PANTHER" id="PTHR46720">
    <property type="entry name" value="HYDROXYLASE, PUTATIVE (AFU_ORTHOLOGUE AFUA_3G01460)-RELATED"/>
    <property type="match status" value="1"/>
</dbReference>
<keyword evidence="2" id="KW-0274">FAD</keyword>
<name>A0A9P5Z9N1_9AGAR</name>
<evidence type="ECO:0000259" key="4">
    <source>
        <dbReference type="Pfam" id="PF01494"/>
    </source>
</evidence>
<evidence type="ECO:0000256" key="2">
    <source>
        <dbReference type="ARBA" id="ARBA00022827"/>
    </source>
</evidence>
<dbReference type="Pfam" id="PF01494">
    <property type="entry name" value="FAD_binding_3"/>
    <property type="match status" value="2"/>
</dbReference>
<feature type="domain" description="FAD-binding" evidence="4">
    <location>
        <begin position="10"/>
        <end position="182"/>
    </location>
</feature>
<evidence type="ECO:0000256" key="3">
    <source>
        <dbReference type="ARBA" id="ARBA00023002"/>
    </source>
</evidence>
<dbReference type="InterPro" id="IPR036188">
    <property type="entry name" value="FAD/NAD-bd_sf"/>
</dbReference>
<evidence type="ECO:0000313" key="5">
    <source>
        <dbReference type="EMBL" id="KAF9483664.1"/>
    </source>
</evidence>
<evidence type="ECO:0000256" key="1">
    <source>
        <dbReference type="ARBA" id="ARBA00022630"/>
    </source>
</evidence>
<proteinExistence type="predicted"/>
<sequence length="442" mass="48227">MDTPPQLRLAIIGGGIGGLSLASCLSHLKVDEQIQIDVYEAAPKMIQVGAGISLCPRGWEILKQLGLEDGLAAYMNPGQELPSHKNPRIAWCYKKSDNAENEVLISNLLFPGGFTTLYRTDIQQVLLAHISLRVRIHLNMRLVSHCESRNEVQLQFQNGETATCDLLVGADGINSVVRKGLLAKAHNLSNEQATEAARPLWTGTFVYRSLIKSNVIKREFPNHSGLTKPMMYCGKNKHVVSCPVSQGKLINILAFVSDPEKESTVLNGPAVINPTSDVVSSFFANWSKEVKCITDNMVKPSRWAIEIVKPLEKYAIGRVAILGDAAHAMPMHLGNGAGQAIEDAYILANILAKAAKQGSIDAEKTTSIYSAIRQPFGNFAANVSVLQGHYYEFSTPDFNDVAEGNVVSAGRLSTLEKKIADGWEWTWNSSIGGDLQRAMAMI</sequence>
<dbReference type="OrthoDB" id="417877at2759"/>
<dbReference type="GO" id="GO:0016491">
    <property type="term" value="F:oxidoreductase activity"/>
    <property type="evidence" value="ECO:0007669"/>
    <property type="project" value="UniProtKB-KW"/>
</dbReference>
<dbReference type="PRINTS" id="PR00420">
    <property type="entry name" value="RNGMNOXGNASE"/>
</dbReference>
<protein>
    <submittedName>
        <fullName evidence="5">FAD/NAD(P)-binding domain-containing protein</fullName>
    </submittedName>
</protein>
<reference evidence="5" key="1">
    <citation type="submission" date="2020-11" db="EMBL/GenBank/DDBJ databases">
        <authorList>
            <consortium name="DOE Joint Genome Institute"/>
            <person name="Ahrendt S."/>
            <person name="Riley R."/>
            <person name="Andreopoulos W."/>
            <person name="Labutti K."/>
            <person name="Pangilinan J."/>
            <person name="Ruiz-Duenas F.J."/>
            <person name="Barrasa J.M."/>
            <person name="Sanchez-Garcia M."/>
            <person name="Camarero S."/>
            <person name="Miyauchi S."/>
            <person name="Serrano A."/>
            <person name="Linde D."/>
            <person name="Babiker R."/>
            <person name="Drula E."/>
            <person name="Ayuso-Fernandez I."/>
            <person name="Pacheco R."/>
            <person name="Padilla G."/>
            <person name="Ferreira P."/>
            <person name="Barriuso J."/>
            <person name="Kellner H."/>
            <person name="Castanera R."/>
            <person name="Alfaro M."/>
            <person name="Ramirez L."/>
            <person name="Pisabarro A.G."/>
            <person name="Kuo A."/>
            <person name="Tritt A."/>
            <person name="Lipzen A."/>
            <person name="He G."/>
            <person name="Yan M."/>
            <person name="Ng V."/>
            <person name="Cullen D."/>
            <person name="Martin F."/>
            <person name="Rosso M.-N."/>
            <person name="Henrissat B."/>
            <person name="Hibbett D."/>
            <person name="Martinez A.T."/>
            <person name="Grigoriev I.V."/>
        </authorList>
    </citation>
    <scope>NUCLEOTIDE SEQUENCE</scope>
    <source>
        <strain evidence="5">CIRM-BRFM 674</strain>
    </source>
</reference>
<comment type="caution">
    <text evidence="5">The sequence shown here is derived from an EMBL/GenBank/DDBJ whole genome shotgun (WGS) entry which is preliminary data.</text>
</comment>
<gene>
    <name evidence="5" type="ORF">BDN70DRAFT_873506</name>
</gene>
<evidence type="ECO:0000313" key="6">
    <source>
        <dbReference type="Proteomes" id="UP000807469"/>
    </source>
</evidence>
<keyword evidence="6" id="KW-1185">Reference proteome</keyword>
<dbReference type="EMBL" id="MU155151">
    <property type="protein sequence ID" value="KAF9483664.1"/>
    <property type="molecule type" value="Genomic_DNA"/>
</dbReference>
<dbReference type="InterPro" id="IPR002938">
    <property type="entry name" value="FAD-bd"/>
</dbReference>
<dbReference type="PANTHER" id="PTHR46720:SF3">
    <property type="entry name" value="FAD-BINDING DOMAIN-CONTAINING PROTEIN-RELATED"/>
    <property type="match status" value="1"/>
</dbReference>
<feature type="domain" description="FAD-binding" evidence="4">
    <location>
        <begin position="311"/>
        <end position="376"/>
    </location>
</feature>
<organism evidence="5 6">
    <name type="scientific">Pholiota conissans</name>
    <dbReference type="NCBI Taxonomy" id="109636"/>
    <lineage>
        <taxon>Eukaryota</taxon>
        <taxon>Fungi</taxon>
        <taxon>Dikarya</taxon>
        <taxon>Basidiomycota</taxon>
        <taxon>Agaricomycotina</taxon>
        <taxon>Agaricomycetes</taxon>
        <taxon>Agaricomycetidae</taxon>
        <taxon>Agaricales</taxon>
        <taxon>Agaricineae</taxon>
        <taxon>Strophariaceae</taxon>
        <taxon>Pholiota</taxon>
    </lineage>
</organism>
<keyword evidence="3" id="KW-0560">Oxidoreductase</keyword>
<dbReference type="Gene3D" id="3.50.50.60">
    <property type="entry name" value="FAD/NAD(P)-binding domain"/>
    <property type="match status" value="1"/>
</dbReference>